<dbReference type="Gene3D" id="3.40.1690.10">
    <property type="entry name" value="secretion proteins EscU"/>
    <property type="match status" value="1"/>
</dbReference>
<comment type="similarity">
    <text evidence="2 13">Belongs to the type III secretion exporter family.</text>
</comment>
<reference evidence="15 16" key="1">
    <citation type="submission" date="2016-04" db="EMBL/GenBank/DDBJ databases">
        <title>Complete Genome Sequence of Halotalea alkalilenta IHB B 13600.</title>
        <authorList>
            <person name="Swarnkar M.K."/>
            <person name="Sharma A."/>
            <person name="Kaushal K."/>
            <person name="Soni R."/>
            <person name="Rana S."/>
            <person name="Singh A.K."/>
            <person name="Gulati A."/>
        </authorList>
    </citation>
    <scope>NUCLEOTIDE SEQUENCE [LARGE SCALE GENOMIC DNA]</scope>
    <source>
        <strain evidence="15 16">IHB B 13600</strain>
    </source>
</reference>
<feature type="transmembrane region" description="Helical" evidence="13">
    <location>
        <begin position="146"/>
        <end position="166"/>
    </location>
</feature>
<keyword evidence="5 13" id="KW-1003">Cell membrane</keyword>
<comment type="subcellular location">
    <subcellularLocation>
        <location evidence="1">Cell membrane</location>
        <topology evidence="1">Multi-pass membrane protein</topology>
    </subcellularLocation>
</comment>
<keyword evidence="15" id="KW-0966">Cell projection</keyword>
<dbReference type="AlphaFoldDB" id="A0A172YL11"/>
<evidence type="ECO:0000313" key="15">
    <source>
        <dbReference type="EMBL" id="ANF59675.1"/>
    </source>
</evidence>
<accession>A0A172YL11</accession>
<keyword evidence="16" id="KW-1185">Reference proteome</keyword>
<evidence type="ECO:0000256" key="9">
    <source>
        <dbReference type="ARBA" id="ARBA00022989"/>
    </source>
</evidence>
<evidence type="ECO:0000256" key="11">
    <source>
        <dbReference type="ARBA" id="ARBA00023225"/>
    </source>
</evidence>
<dbReference type="InterPro" id="IPR006135">
    <property type="entry name" value="T3SS_substrate_exporter"/>
</dbReference>
<keyword evidence="8 13" id="KW-0653">Protein transport</keyword>
<dbReference type="EMBL" id="CP015243">
    <property type="protein sequence ID" value="ANF59675.1"/>
    <property type="molecule type" value="Genomic_DNA"/>
</dbReference>
<organism evidence="15 16">
    <name type="scientific">Halotalea alkalilenta</name>
    <dbReference type="NCBI Taxonomy" id="376489"/>
    <lineage>
        <taxon>Bacteria</taxon>
        <taxon>Pseudomonadati</taxon>
        <taxon>Pseudomonadota</taxon>
        <taxon>Gammaproteobacteria</taxon>
        <taxon>Oceanospirillales</taxon>
        <taxon>Halomonadaceae</taxon>
        <taxon>Halotalea</taxon>
    </lineage>
</organism>
<keyword evidence="4 13" id="KW-0813">Transport</keyword>
<keyword evidence="6 13" id="KW-0812">Transmembrane</keyword>
<evidence type="ECO:0000256" key="2">
    <source>
        <dbReference type="ARBA" id="ARBA00010690"/>
    </source>
</evidence>
<evidence type="ECO:0000256" key="8">
    <source>
        <dbReference type="ARBA" id="ARBA00022927"/>
    </source>
</evidence>
<keyword evidence="11 13" id="KW-1006">Bacterial flagellum protein export</keyword>
<proteinExistence type="inferred from homology"/>
<dbReference type="GO" id="GO:0044780">
    <property type="term" value="P:bacterial-type flagellum assembly"/>
    <property type="evidence" value="ECO:0007669"/>
    <property type="project" value="InterPro"/>
</dbReference>
<feature type="transmembrane region" description="Helical" evidence="13">
    <location>
        <begin position="36"/>
        <end position="54"/>
    </location>
</feature>
<sequence>MAEENDQEKTEQATPRRLDKAREDGQIARSRELSTFMVLVTGVASMWFLAPWMFDRMGVAVTEGLRFDHALVFDPSLAMRHVGGLLIQAGLALAPVLGALAIAALIAPLALGGWLMSAKSLSPDPKRLNPLKGFKRIFSHQALAELAKAVAKTVLIACVAWLFIGYQRQALLGLAQQSIGSAIADALGLVAMCSVLILLAFIIVVLIDVPYQLFSHHRKLRMSRDEIRREHKESEGDPHLKARIRQQQQAVAGRRMMSEVPKASVVITNPSHYAVALRYEAGMAAPRLVAKGADEIAARIRAVAGEHRVPLLEAPPLARALYRHCDLEREIPAGLYAAVAEVLAWVHRLALAAREGEAPPTAPVDLPIPPALSVDPDPSMPGSADR</sequence>
<feature type="compositionally biased region" description="Pro residues" evidence="14">
    <location>
        <begin position="360"/>
        <end position="370"/>
    </location>
</feature>
<evidence type="ECO:0000256" key="4">
    <source>
        <dbReference type="ARBA" id="ARBA00022448"/>
    </source>
</evidence>
<keyword evidence="15" id="KW-0969">Cilium</keyword>
<dbReference type="STRING" id="376489.A5892_13620"/>
<dbReference type="InterPro" id="IPR006136">
    <property type="entry name" value="FlhB"/>
</dbReference>
<gene>
    <name evidence="13" type="primary">flhB</name>
    <name evidence="15" type="ORF">A5892_13620</name>
</gene>
<dbReference type="Pfam" id="PF01312">
    <property type="entry name" value="Bac_export_2"/>
    <property type="match status" value="1"/>
</dbReference>
<keyword evidence="9 13" id="KW-1133">Transmembrane helix</keyword>
<dbReference type="GO" id="GO:0009306">
    <property type="term" value="P:protein secretion"/>
    <property type="evidence" value="ECO:0007669"/>
    <property type="project" value="InterPro"/>
</dbReference>
<dbReference type="PANTHER" id="PTHR30531:SF12">
    <property type="entry name" value="FLAGELLAR BIOSYNTHETIC PROTEIN FLHB"/>
    <property type="match status" value="1"/>
</dbReference>
<feature type="compositionally biased region" description="Basic and acidic residues" evidence="14">
    <location>
        <begin position="7"/>
        <end position="24"/>
    </location>
</feature>
<feature type="region of interest" description="Disordered" evidence="14">
    <location>
        <begin position="358"/>
        <end position="386"/>
    </location>
</feature>
<dbReference type="Gene3D" id="6.10.250.2080">
    <property type="match status" value="1"/>
</dbReference>
<dbReference type="NCBIfam" id="TIGR00328">
    <property type="entry name" value="flhB"/>
    <property type="match status" value="1"/>
</dbReference>
<evidence type="ECO:0000313" key="16">
    <source>
        <dbReference type="Proteomes" id="UP000077875"/>
    </source>
</evidence>
<protein>
    <recommendedName>
        <fullName evidence="3 13">Flagellar biosynthetic protein FlhB</fullName>
    </recommendedName>
</protein>
<feature type="region of interest" description="Disordered" evidence="14">
    <location>
        <begin position="1"/>
        <end position="24"/>
    </location>
</feature>
<feature type="transmembrane region" description="Helical" evidence="13">
    <location>
        <begin position="85"/>
        <end position="111"/>
    </location>
</feature>
<dbReference type="RefSeq" id="WP_064124510.1">
    <property type="nucleotide sequence ID" value="NZ_CP015243.1"/>
</dbReference>
<dbReference type="GO" id="GO:0005886">
    <property type="term" value="C:plasma membrane"/>
    <property type="evidence" value="ECO:0007669"/>
    <property type="project" value="UniProtKB-SubCell"/>
</dbReference>
<evidence type="ECO:0000256" key="14">
    <source>
        <dbReference type="SAM" id="MobiDB-lite"/>
    </source>
</evidence>
<evidence type="ECO:0000256" key="5">
    <source>
        <dbReference type="ARBA" id="ARBA00022475"/>
    </source>
</evidence>
<evidence type="ECO:0000256" key="12">
    <source>
        <dbReference type="ARBA" id="ARBA00025078"/>
    </source>
</evidence>
<evidence type="ECO:0000256" key="13">
    <source>
        <dbReference type="RuleBase" id="RU364091"/>
    </source>
</evidence>
<dbReference type="SUPFAM" id="SSF160544">
    <property type="entry name" value="EscU C-terminal domain-like"/>
    <property type="match status" value="1"/>
</dbReference>
<dbReference type="KEGG" id="haa:A5892_13620"/>
<dbReference type="PANTHER" id="PTHR30531">
    <property type="entry name" value="FLAGELLAR BIOSYNTHETIC PROTEIN FLHB"/>
    <property type="match status" value="1"/>
</dbReference>
<evidence type="ECO:0000256" key="10">
    <source>
        <dbReference type="ARBA" id="ARBA00023136"/>
    </source>
</evidence>
<evidence type="ECO:0000256" key="7">
    <source>
        <dbReference type="ARBA" id="ARBA00022795"/>
    </source>
</evidence>
<keyword evidence="7 13" id="KW-1005">Bacterial flagellum biogenesis</keyword>
<evidence type="ECO:0000256" key="1">
    <source>
        <dbReference type="ARBA" id="ARBA00004651"/>
    </source>
</evidence>
<dbReference type="InterPro" id="IPR029025">
    <property type="entry name" value="T3SS_substrate_exporter_C"/>
</dbReference>
<comment type="function">
    <text evidence="12 13">Required for formation of the rod structure in the basal body of the flagellar apparatus. Together with FliI and FliH, may constitute the export apparatus of flagellin.</text>
</comment>
<keyword evidence="10 13" id="KW-0472">Membrane</keyword>
<dbReference type="Proteomes" id="UP000077875">
    <property type="component" value="Chromosome"/>
</dbReference>
<evidence type="ECO:0000256" key="6">
    <source>
        <dbReference type="ARBA" id="ARBA00022692"/>
    </source>
</evidence>
<evidence type="ECO:0000256" key="3">
    <source>
        <dbReference type="ARBA" id="ARBA00021622"/>
    </source>
</evidence>
<keyword evidence="15" id="KW-0282">Flagellum</keyword>
<feature type="transmembrane region" description="Helical" evidence="13">
    <location>
        <begin position="186"/>
        <end position="214"/>
    </location>
</feature>
<name>A0A172YL11_9GAMM</name>
<dbReference type="PRINTS" id="PR00950">
    <property type="entry name" value="TYPE3IMSPROT"/>
</dbReference>